<organism evidence="1 2">
    <name type="scientific">Psophocarpus tetragonolobus</name>
    <name type="common">Winged bean</name>
    <name type="synonym">Dolichos tetragonolobus</name>
    <dbReference type="NCBI Taxonomy" id="3891"/>
    <lineage>
        <taxon>Eukaryota</taxon>
        <taxon>Viridiplantae</taxon>
        <taxon>Streptophyta</taxon>
        <taxon>Embryophyta</taxon>
        <taxon>Tracheophyta</taxon>
        <taxon>Spermatophyta</taxon>
        <taxon>Magnoliopsida</taxon>
        <taxon>eudicotyledons</taxon>
        <taxon>Gunneridae</taxon>
        <taxon>Pentapetalae</taxon>
        <taxon>rosids</taxon>
        <taxon>fabids</taxon>
        <taxon>Fabales</taxon>
        <taxon>Fabaceae</taxon>
        <taxon>Papilionoideae</taxon>
        <taxon>50 kb inversion clade</taxon>
        <taxon>NPAAA clade</taxon>
        <taxon>indigoferoid/millettioid clade</taxon>
        <taxon>Phaseoleae</taxon>
        <taxon>Psophocarpus</taxon>
    </lineage>
</organism>
<evidence type="ECO:0000313" key="2">
    <source>
        <dbReference type="Proteomes" id="UP001386955"/>
    </source>
</evidence>
<gene>
    <name evidence="1" type="ORF">VNO78_21762</name>
</gene>
<evidence type="ECO:0000313" key="1">
    <source>
        <dbReference type="EMBL" id="KAK7393221.1"/>
    </source>
</evidence>
<reference evidence="1 2" key="1">
    <citation type="submission" date="2024-01" db="EMBL/GenBank/DDBJ databases">
        <title>The genomes of 5 underutilized Papilionoideae crops provide insights into root nodulation and disease resistanc.</title>
        <authorList>
            <person name="Jiang F."/>
        </authorList>
    </citation>
    <scope>NUCLEOTIDE SEQUENCE [LARGE SCALE GENOMIC DNA]</scope>
    <source>
        <strain evidence="1">DUOXIRENSHENG_FW03</strain>
        <tissue evidence="1">Leaves</tissue>
    </source>
</reference>
<protein>
    <submittedName>
        <fullName evidence="1">Uncharacterized protein</fullName>
    </submittedName>
</protein>
<dbReference type="AlphaFoldDB" id="A0AAN9SC56"/>
<dbReference type="Proteomes" id="UP001386955">
    <property type="component" value="Unassembled WGS sequence"/>
</dbReference>
<comment type="caution">
    <text evidence="1">The sequence shown here is derived from an EMBL/GenBank/DDBJ whole genome shotgun (WGS) entry which is preliminary data.</text>
</comment>
<keyword evidence="2" id="KW-1185">Reference proteome</keyword>
<sequence>MGVEVFRLEFLVVRPIGPSVRFLLSGIDSLSLIMYSSKGSGHSGRVGLLTDMEGYRDDRGFTKKLGVVDLLMLPFLGDVDEALSCKEGCCDATREKCVRLYVELFSKKRKSGEVVKENELVWKSLDSLKKDFKMTSAWCNKAERRET</sequence>
<accession>A0AAN9SC56</accession>
<dbReference type="EMBL" id="JAYMYS010000005">
    <property type="protein sequence ID" value="KAK7393221.1"/>
    <property type="molecule type" value="Genomic_DNA"/>
</dbReference>
<name>A0AAN9SC56_PSOTE</name>
<proteinExistence type="predicted"/>